<dbReference type="STRING" id="679935.Alfi_0908"/>
<evidence type="ECO:0000313" key="2">
    <source>
        <dbReference type="Proteomes" id="UP000006052"/>
    </source>
</evidence>
<dbReference type="Proteomes" id="UP000006052">
    <property type="component" value="Chromosome"/>
</dbReference>
<protein>
    <submittedName>
        <fullName evidence="1">Uncharacterized protein</fullName>
    </submittedName>
</protein>
<dbReference type="EMBL" id="CP003274">
    <property type="protein sequence ID" value="AFL77276.1"/>
    <property type="molecule type" value="Genomic_DNA"/>
</dbReference>
<sequence length="40" mass="4439">MIRAEALSRRGKRLLREALGCGRSTRRSAAGVRRPVAFGR</sequence>
<dbReference type="AlphaFoldDB" id="I3YJV8"/>
<reference evidence="2" key="1">
    <citation type="journal article" date="2013" name="Stand. Genomic Sci.">
        <title>Complete genome sequence of the bile-resistant pigment-producing anaerobe Alistipes finegoldii type strain (AHN2437(T)).</title>
        <authorList>
            <person name="Mavromatis K."/>
            <person name="Stackebrandt E."/>
            <person name="Munk C."/>
            <person name="Lapidus A."/>
            <person name="Nolan M."/>
            <person name="Lucas S."/>
            <person name="Hammon N."/>
            <person name="Deshpande S."/>
            <person name="Cheng J.F."/>
            <person name="Tapia R."/>
            <person name="Goodwin L.A."/>
            <person name="Pitluck S."/>
            <person name="Liolios K."/>
            <person name="Pagani I."/>
            <person name="Ivanova N."/>
            <person name="Mikhailova N."/>
            <person name="Huntemann M."/>
            <person name="Pati A."/>
            <person name="Chen A."/>
            <person name="Palaniappan K."/>
            <person name="Land M."/>
            <person name="Hauser L."/>
            <person name="Rohde M."/>
            <person name="Gronow S."/>
            <person name="Goker M."/>
            <person name="Detter J.C."/>
            <person name="Bristow J."/>
            <person name="Eisen J.A."/>
            <person name="Markowitz V."/>
            <person name="Hugenholtz P."/>
            <person name="Kyrpides N.C."/>
            <person name="Klenk H.P."/>
            <person name="Woyke T."/>
        </authorList>
    </citation>
    <scope>NUCLEOTIDE SEQUENCE</scope>
    <source>
        <strain evidence="2">DSM 17242 / JCM 16770 / AHN 2437 / CCUG 46020 / CIP 107999</strain>
    </source>
</reference>
<organism evidence="1 2">
    <name type="scientific">Alistipes finegoldii (strain DSM 17242 / JCM 16770 / CCUG 46020 / CIP 107999 / KCTC 15236 / AHN 2437)</name>
    <dbReference type="NCBI Taxonomy" id="679935"/>
    <lineage>
        <taxon>Bacteria</taxon>
        <taxon>Pseudomonadati</taxon>
        <taxon>Bacteroidota</taxon>
        <taxon>Bacteroidia</taxon>
        <taxon>Bacteroidales</taxon>
        <taxon>Rikenellaceae</taxon>
        <taxon>Alistipes</taxon>
    </lineage>
</organism>
<name>I3YJV8_ALIFI</name>
<dbReference type="HOGENOM" id="CLU_3283810_0_0_10"/>
<dbReference type="KEGG" id="afd:Alfi_0908"/>
<evidence type="ECO:0000313" key="1">
    <source>
        <dbReference type="EMBL" id="AFL77276.1"/>
    </source>
</evidence>
<gene>
    <name evidence="1" type="ordered locus">Alfi_0908</name>
</gene>
<accession>I3YJV8</accession>
<proteinExistence type="predicted"/>